<gene>
    <name evidence="2" type="ORF">GOP47_0016359</name>
</gene>
<dbReference type="EMBL" id="JABFUD020000016">
    <property type="protein sequence ID" value="KAI5068014.1"/>
    <property type="molecule type" value="Genomic_DNA"/>
</dbReference>
<dbReference type="Proteomes" id="UP000886520">
    <property type="component" value="Chromosome 16"/>
</dbReference>
<comment type="caution">
    <text evidence="2">The sequence shown here is derived from an EMBL/GenBank/DDBJ whole genome shotgun (WGS) entry which is preliminary data.</text>
</comment>
<sequence>MGRSNENAGHLELPEKLGCRPEDLFKDYSSLQPLLGSCFQTLRSTEEADDDNDFCPLRQANAELMAEQSSLLLKNSELLSQTLLLKLENQRLKQQLEMQQKKHLGASSLSSSSLEESSIDSDNDEEVRLASTSDEDVYTTYDSS</sequence>
<feature type="region of interest" description="Disordered" evidence="1">
    <location>
        <begin position="98"/>
        <end position="144"/>
    </location>
</feature>
<protein>
    <submittedName>
        <fullName evidence="2">Uncharacterized protein</fullName>
    </submittedName>
</protein>
<reference evidence="2" key="1">
    <citation type="submission" date="2021-01" db="EMBL/GenBank/DDBJ databases">
        <title>Adiantum capillus-veneris genome.</title>
        <authorList>
            <person name="Fang Y."/>
            <person name="Liao Q."/>
        </authorList>
    </citation>
    <scope>NUCLEOTIDE SEQUENCE</scope>
    <source>
        <strain evidence="2">H3</strain>
        <tissue evidence="2">Leaf</tissue>
    </source>
</reference>
<proteinExistence type="predicted"/>
<accession>A0A9D4UHI5</accession>
<evidence type="ECO:0000313" key="2">
    <source>
        <dbReference type="EMBL" id="KAI5068014.1"/>
    </source>
</evidence>
<organism evidence="2 3">
    <name type="scientific">Adiantum capillus-veneris</name>
    <name type="common">Maidenhair fern</name>
    <dbReference type="NCBI Taxonomy" id="13818"/>
    <lineage>
        <taxon>Eukaryota</taxon>
        <taxon>Viridiplantae</taxon>
        <taxon>Streptophyta</taxon>
        <taxon>Embryophyta</taxon>
        <taxon>Tracheophyta</taxon>
        <taxon>Polypodiopsida</taxon>
        <taxon>Polypodiidae</taxon>
        <taxon>Polypodiales</taxon>
        <taxon>Pteridineae</taxon>
        <taxon>Pteridaceae</taxon>
        <taxon>Vittarioideae</taxon>
        <taxon>Adiantum</taxon>
    </lineage>
</organism>
<evidence type="ECO:0000313" key="3">
    <source>
        <dbReference type="Proteomes" id="UP000886520"/>
    </source>
</evidence>
<evidence type="ECO:0000256" key="1">
    <source>
        <dbReference type="SAM" id="MobiDB-lite"/>
    </source>
</evidence>
<name>A0A9D4UHI5_ADICA</name>
<keyword evidence="3" id="KW-1185">Reference proteome</keyword>
<dbReference type="AlphaFoldDB" id="A0A9D4UHI5"/>
<feature type="compositionally biased region" description="Low complexity" evidence="1">
    <location>
        <begin position="107"/>
        <end position="116"/>
    </location>
</feature>